<accession>A0A4R4E858</accession>
<evidence type="ECO:0000259" key="7">
    <source>
        <dbReference type="Pfam" id="PF02687"/>
    </source>
</evidence>
<evidence type="ECO:0000256" key="6">
    <source>
        <dbReference type="SAM" id="Phobius"/>
    </source>
</evidence>
<gene>
    <name evidence="8" type="ORF">E0485_15295</name>
</gene>
<evidence type="ECO:0000256" key="1">
    <source>
        <dbReference type="ARBA" id="ARBA00004651"/>
    </source>
</evidence>
<feature type="transmembrane region" description="Helical" evidence="6">
    <location>
        <begin position="721"/>
        <end position="748"/>
    </location>
</feature>
<feature type="transmembrane region" description="Helical" evidence="6">
    <location>
        <begin position="436"/>
        <end position="460"/>
    </location>
</feature>
<evidence type="ECO:0000256" key="4">
    <source>
        <dbReference type="ARBA" id="ARBA00022989"/>
    </source>
</evidence>
<organism evidence="8 9">
    <name type="scientific">Paenibacillus albiflavus</name>
    <dbReference type="NCBI Taxonomy" id="2545760"/>
    <lineage>
        <taxon>Bacteria</taxon>
        <taxon>Bacillati</taxon>
        <taxon>Bacillota</taxon>
        <taxon>Bacilli</taxon>
        <taxon>Bacillales</taxon>
        <taxon>Paenibacillaceae</taxon>
        <taxon>Paenibacillus</taxon>
    </lineage>
</organism>
<comment type="subcellular location">
    <subcellularLocation>
        <location evidence="1">Cell membrane</location>
        <topology evidence="1">Multi-pass membrane protein</topology>
    </subcellularLocation>
</comment>
<feature type="transmembrane region" description="Helical" evidence="6">
    <location>
        <begin position="20"/>
        <end position="40"/>
    </location>
</feature>
<keyword evidence="4 6" id="KW-1133">Transmembrane helix</keyword>
<sequence>MNAVWTLFRSNVRTKKLQNGLTTLLILLSALMLSTSVIVISNTQNLFTDMHNKTNGSHQILTLERGLHDPKQFKQWWDEQQGVTASELMPYRNLSGIIHQGKEINKTLYMMDTPKLPFKVDKLVWAQGEERSTPEAGTVWIPTSLSYSNGINVGDKVSFKTGQGIFELKVAGVVVDIPYGAPFTTNARIWMNSQDYEKQFQSMQGKDMYMMGLRFADYDANTQYWKLFEQKFGTPNLESKDSFESIFSFYLIMNKMIGFVMIFLGVVMLLVALFTIGFTISDAILANYRTIGILKSCGLSSAGIIATYMSQYALLSIVGIIPGLTSSHFLSKIIVESSLSSLKTSRSNLAMQGNVMAIVVGISVFLLVILCVLIYANKARSVQPVQAIRYGMSEMDNSKRTRRLSTDGTHQLGFDRFPVMLTIGFRNVLKNVKSSLLMLVLTTITSAVLVFGFVLLYSIIAIPKTASLWGYDNSNIAVTIFNESAFSHNQFEKDMRSDPRIKNFGWYKYISGVIASEKSEDSGTADAPSMNVYISVAGGSYDQAGFSVFKGTNPQHKNEIAIGVNISKKLNKDIGDVMEVYINGKKHSLMVTGIYQSIANMSYSARITADVISGENFGNSNDEVCFVNLHDSTQSDQVVREINEQYKEALSAVTQKTLIDSVFTEAVGMLILPMSIMDLIFIVVTCIIIYSTCRINIRKESKTYGIYKSIGMTANRIRMSVAMGIAALSVIGAIIGICAGIYILPIILEQILADYGIVKLPLVMHWGGILPIAFISIVSAVFGSWLSTRVIAKTAPRILVIE</sequence>
<dbReference type="PANTHER" id="PTHR30287">
    <property type="entry name" value="MEMBRANE COMPONENT OF PREDICTED ABC SUPERFAMILY METABOLITE UPTAKE TRANSPORTER"/>
    <property type="match status" value="1"/>
</dbReference>
<dbReference type="OrthoDB" id="2024371at2"/>
<dbReference type="AlphaFoldDB" id="A0A4R4E858"/>
<reference evidence="8 9" key="1">
    <citation type="submission" date="2019-03" db="EMBL/GenBank/DDBJ databases">
        <authorList>
            <person name="Kim M.K.M."/>
        </authorList>
    </citation>
    <scope>NUCLEOTIDE SEQUENCE [LARGE SCALE GENOMIC DNA]</scope>
    <source>
        <strain evidence="8 9">18JY21-1</strain>
    </source>
</reference>
<evidence type="ECO:0000256" key="5">
    <source>
        <dbReference type="ARBA" id="ARBA00023136"/>
    </source>
</evidence>
<evidence type="ECO:0000313" key="8">
    <source>
        <dbReference type="EMBL" id="TCZ75966.1"/>
    </source>
</evidence>
<feature type="domain" description="ABC3 transporter permease C-terminal" evidence="7">
    <location>
        <begin position="679"/>
        <end position="796"/>
    </location>
</feature>
<feature type="transmembrane region" description="Helical" evidence="6">
    <location>
        <begin position="256"/>
        <end position="280"/>
    </location>
</feature>
<dbReference type="InterPro" id="IPR003838">
    <property type="entry name" value="ABC3_permease_C"/>
</dbReference>
<evidence type="ECO:0000313" key="9">
    <source>
        <dbReference type="Proteomes" id="UP000295418"/>
    </source>
</evidence>
<dbReference type="EMBL" id="SKFG01000015">
    <property type="protein sequence ID" value="TCZ75966.1"/>
    <property type="molecule type" value="Genomic_DNA"/>
</dbReference>
<protein>
    <submittedName>
        <fullName evidence="8">FtsX-like permease family protein</fullName>
    </submittedName>
</protein>
<dbReference type="InterPro" id="IPR038766">
    <property type="entry name" value="Membrane_comp_ABC_pdt"/>
</dbReference>
<keyword evidence="9" id="KW-1185">Reference proteome</keyword>
<feature type="domain" description="ABC3 transporter permease C-terminal" evidence="7">
    <location>
        <begin position="262"/>
        <end position="383"/>
    </location>
</feature>
<feature type="transmembrane region" description="Helical" evidence="6">
    <location>
        <begin position="768"/>
        <end position="787"/>
    </location>
</feature>
<dbReference type="GO" id="GO:0005886">
    <property type="term" value="C:plasma membrane"/>
    <property type="evidence" value="ECO:0007669"/>
    <property type="project" value="UniProtKB-SubCell"/>
</dbReference>
<evidence type="ECO:0000256" key="3">
    <source>
        <dbReference type="ARBA" id="ARBA00022692"/>
    </source>
</evidence>
<keyword evidence="3 6" id="KW-0812">Transmembrane</keyword>
<dbReference type="Pfam" id="PF02687">
    <property type="entry name" value="FtsX"/>
    <property type="match status" value="2"/>
</dbReference>
<keyword evidence="5 6" id="KW-0472">Membrane</keyword>
<dbReference type="RefSeq" id="WP_132418936.1">
    <property type="nucleotide sequence ID" value="NZ_SKFG01000015.1"/>
</dbReference>
<comment type="caution">
    <text evidence="8">The sequence shown here is derived from an EMBL/GenBank/DDBJ whole genome shotgun (WGS) entry which is preliminary data.</text>
</comment>
<dbReference type="PANTHER" id="PTHR30287:SF2">
    <property type="entry name" value="BLL1001 PROTEIN"/>
    <property type="match status" value="1"/>
</dbReference>
<name>A0A4R4E858_9BACL</name>
<feature type="transmembrane region" description="Helical" evidence="6">
    <location>
        <begin position="666"/>
        <end position="690"/>
    </location>
</feature>
<dbReference type="Proteomes" id="UP000295418">
    <property type="component" value="Unassembled WGS sequence"/>
</dbReference>
<evidence type="ECO:0000256" key="2">
    <source>
        <dbReference type="ARBA" id="ARBA00022475"/>
    </source>
</evidence>
<proteinExistence type="predicted"/>
<feature type="transmembrane region" description="Helical" evidence="6">
    <location>
        <begin position="355"/>
        <end position="376"/>
    </location>
</feature>
<keyword evidence="2" id="KW-1003">Cell membrane</keyword>